<organism evidence="11 12">
    <name type="scientific">Psilocybe cf. subviscida</name>
    <dbReference type="NCBI Taxonomy" id="2480587"/>
    <lineage>
        <taxon>Eukaryota</taxon>
        <taxon>Fungi</taxon>
        <taxon>Dikarya</taxon>
        <taxon>Basidiomycota</taxon>
        <taxon>Agaricomycotina</taxon>
        <taxon>Agaricomycetes</taxon>
        <taxon>Agaricomycetidae</taxon>
        <taxon>Agaricales</taxon>
        <taxon>Agaricineae</taxon>
        <taxon>Strophariaceae</taxon>
        <taxon>Psilocybe</taxon>
    </lineage>
</organism>
<accession>A0A8H5EWK9</accession>
<dbReference type="PANTHER" id="PTHR48050:SF26">
    <property type="entry name" value="STEROL 3-BETA-GLUCOSYLTRANSFERASE"/>
    <property type="match status" value="1"/>
</dbReference>
<dbReference type="Proteomes" id="UP000567179">
    <property type="component" value="Unassembled WGS sequence"/>
</dbReference>
<comment type="caution">
    <text evidence="11">The sequence shown here is derived from an EMBL/GenBank/DDBJ whole genome shotgun (WGS) entry which is preliminary data.</text>
</comment>
<feature type="compositionally biased region" description="Low complexity" evidence="8">
    <location>
        <begin position="617"/>
        <end position="631"/>
    </location>
</feature>
<reference evidence="11 12" key="1">
    <citation type="journal article" date="2020" name="ISME J.">
        <title>Uncovering the hidden diversity of litter-decomposition mechanisms in mushroom-forming fungi.</title>
        <authorList>
            <person name="Floudas D."/>
            <person name="Bentzer J."/>
            <person name="Ahren D."/>
            <person name="Johansson T."/>
            <person name="Persson P."/>
            <person name="Tunlid A."/>
        </authorList>
    </citation>
    <scope>NUCLEOTIDE SEQUENCE [LARGE SCALE GENOMIC DNA]</scope>
    <source>
        <strain evidence="11 12">CBS 101986</strain>
    </source>
</reference>
<feature type="domain" description="Erythromycin biosynthesis protein CIII-like C-terminal" evidence="10">
    <location>
        <begin position="987"/>
        <end position="1084"/>
    </location>
</feature>
<dbReference type="GO" id="GO:0005975">
    <property type="term" value="P:carbohydrate metabolic process"/>
    <property type="evidence" value="ECO:0007669"/>
    <property type="project" value="InterPro"/>
</dbReference>
<evidence type="ECO:0000256" key="3">
    <source>
        <dbReference type="ARBA" id="ARBA00022676"/>
    </source>
</evidence>
<dbReference type="GO" id="GO:0016906">
    <property type="term" value="F:sterol 3-beta-glucosyltransferase activity"/>
    <property type="evidence" value="ECO:0007669"/>
    <property type="project" value="UniProtKB-EC"/>
</dbReference>
<evidence type="ECO:0000259" key="10">
    <source>
        <dbReference type="Pfam" id="PF06722"/>
    </source>
</evidence>
<dbReference type="FunFam" id="3.40.50.2000:FF:000009">
    <property type="entry name" value="Sterol 3-beta-glucosyltransferase UGT80A2"/>
    <property type="match status" value="1"/>
</dbReference>
<comment type="similarity">
    <text evidence="1">Belongs to the glycosyltransferase 28 family.</text>
</comment>
<keyword evidence="3" id="KW-0328">Glycosyltransferase</keyword>
<dbReference type="Pfam" id="PF06722">
    <property type="entry name" value="EryCIII-like_C"/>
    <property type="match status" value="1"/>
</dbReference>
<comment type="catalytic activity">
    <reaction evidence="6">
        <text>ergosterol + UDP-alpha-D-glucose = ergosteryl 3-beta-D-glucoside + UDP + H(+)</text>
        <dbReference type="Rhea" id="RHEA:61836"/>
        <dbReference type="ChEBI" id="CHEBI:15378"/>
        <dbReference type="ChEBI" id="CHEBI:16933"/>
        <dbReference type="ChEBI" id="CHEBI:52973"/>
        <dbReference type="ChEBI" id="CHEBI:58223"/>
        <dbReference type="ChEBI" id="CHEBI:58885"/>
    </reaction>
    <physiologicalReaction direction="left-to-right" evidence="6">
        <dbReference type="Rhea" id="RHEA:61837"/>
    </physiologicalReaction>
</comment>
<dbReference type="OrthoDB" id="10261837at2759"/>
<dbReference type="PANTHER" id="PTHR48050">
    <property type="entry name" value="STEROL 3-BETA-GLUCOSYLTRANSFERASE"/>
    <property type="match status" value="1"/>
</dbReference>
<evidence type="ECO:0000256" key="2">
    <source>
        <dbReference type="ARBA" id="ARBA00012650"/>
    </source>
</evidence>
<evidence type="ECO:0000256" key="8">
    <source>
        <dbReference type="SAM" id="MobiDB-lite"/>
    </source>
</evidence>
<evidence type="ECO:0000256" key="6">
    <source>
        <dbReference type="ARBA" id="ARBA00047886"/>
    </source>
</evidence>
<name>A0A8H5EWK9_9AGAR</name>
<dbReference type="InterPro" id="IPR010610">
    <property type="entry name" value="EryCIII-like_C"/>
</dbReference>
<evidence type="ECO:0000256" key="1">
    <source>
        <dbReference type="ARBA" id="ARBA00006962"/>
    </source>
</evidence>
<proteinExistence type="inferred from homology"/>
<dbReference type="CDD" id="cd03784">
    <property type="entry name" value="GT1_Gtf-like"/>
    <property type="match status" value="1"/>
</dbReference>
<evidence type="ECO:0000256" key="5">
    <source>
        <dbReference type="ARBA" id="ARBA00029843"/>
    </source>
</evidence>
<dbReference type="InterPro" id="IPR002213">
    <property type="entry name" value="UDP_glucos_trans"/>
</dbReference>
<evidence type="ECO:0000256" key="4">
    <source>
        <dbReference type="ARBA" id="ARBA00022679"/>
    </source>
</evidence>
<evidence type="ECO:0000313" key="12">
    <source>
        <dbReference type="Proteomes" id="UP000567179"/>
    </source>
</evidence>
<comment type="catalytic activity">
    <reaction evidence="7">
        <text>a sterol + UDP-alpha-D-glucose = a sterol 3-beta-D-glucoside + UDP + H(+)</text>
        <dbReference type="Rhea" id="RHEA:22724"/>
        <dbReference type="ChEBI" id="CHEBI:15378"/>
        <dbReference type="ChEBI" id="CHEBI:15889"/>
        <dbReference type="ChEBI" id="CHEBI:37424"/>
        <dbReference type="ChEBI" id="CHEBI:58223"/>
        <dbReference type="ChEBI" id="CHEBI:58885"/>
        <dbReference type="EC" id="2.4.1.173"/>
    </reaction>
    <physiologicalReaction direction="left-to-right" evidence="7">
        <dbReference type="Rhea" id="RHEA:22725"/>
    </physiologicalReaction>
</comment>
<gene>
    <name evidence="11" type="ORF">D9619_007125</name>
</gene>
<feature type="compositionally biased region" description="Low complexity" evidence="8">
    <location>
        <begin position="129"/>
        <end position="152"/>
    </location>
</feature>
<feature type="domain" description="Glycosyltransferase family 28 N-terminal" evidence="9">
    <location>
        <begin position="686"/>
        <end position="822"/>
    </location>
</feature>
<feature type="region of interest" description="Disordered" evidence="8">
    <location>
        <begin position="123"/>
        <end position="153"/>
    </location>
</feature>
<evidence type="ECO:0000259" key="9">
    <source>
        <dbReference type="Pfam" id="PF03033"/>
    </source>
</evidence>
<dbReference type="InterPro" id="IPR050426">
    <property type="entry name" value="Glycosyltransferase_28"/>
</dbReference>
<keyword evidence="12" id="KW-1185">Reference proteome</keyword>
<feature type="region of interest" description="Disordered" evidence="8">
    <location>
        <begin position="616"/>
        <end position="636"/>
    </location>
</feature>
<sequence>MSPLTSILTRVKRRSTMDTHVSLERKETFDLEDGPQSPRTQTFPLLSQLYEEASEYEKILLRSGCMNAEGGCSDQETTAFIKLVGQDLSSCEKALASRNEKVFATNKPWIPGQQVQPDGIIDESEESSVGDSQSSGSGSRSGSGRSSATSGIDSVVPSIHRPVIHDSSEDLEPDEILKLIIEEFGVLAPANDEEKLLLETDGCLIHDVAVVGVIHLTTHRLTFHASLFATRPDIAPGREVLKAGPATFHRKGWRGKRRVWLELLPDMLCAYASSKEEDKWRPISTLLLAHIEGAEPLDPKKPKLIRLKIDPSAQMVNDYSEFDTEESARDWRKELAGALFNYRHLRKEAYSSSSPDSTNGVRLSLPLTQITKLEACANDETFHSVLDLTVKLSASDFLIEKEAVPDTQIFKIGPIQNIPVWQRLGDIIAESKLRQIRNGSIPSLPSPVIVDFGPYNFFESAPNKANSDQEVIENEHAIRTILGFPPENPIWVARARLYRTVTCTGYIVISKDEFGFWSKNITQQDVKYRLPVADVQMVKPFHVNWRNLEGATLKLTNGHEAKFIFKSVAIRDEAVKRLNAVMHPTGSTASGSTASELSVELISSEPSFSTMLEAELTASSPTSITPSTRPTPTRKDTVSVLAPLSRSLAAAIVASTKLPKSATDLIPKAINIPRDTLFTRKALHFVCLTIGSRGDVQPYIALGLGLKKEGHNVTIVTHEEYGDWIRGFGINHRTAGGDPGALMKLSVENKASFMFSPEFFRESLTHFRPWLDQLLIDSWEGCRDADVLLESPSAMAGVHIAEALNIPYFRTFTMPWTKTTEFPHAFLSTSVESPTFNAASYVLYGNVIWAATSNQINRWRRNLLKLENTDMGHLAQSKITFIYNFSKAVVPKPLDWPDTTIVSGYWFLDNPEMSWTPPDELTAFMVKARADGKPIVYIGFGSVTVPRPNKVTNAIVKAVLLSDVRAIVSKGWSARMQKGEDKDPEPVIPPECFMLDRVPHDWLFPRVDAALHHGGAGTTGASLRAGIPTLIKPWFGDQYFWASRVQKLGAGLRVPSLHASDLSDALIKATRSEVMKAKAASVGEQIRQENGVHTSIHAIYTYLHRAGQDRTSLV</sequence>
<keyword evidence="4" id="KW-0808">Transferase</keyword>
<dbReference type="GO" id="GO:0016125">
    <property type="term" value="P:sterol metabolic process"/>
    <property type="evidence" value="ECO:0007669"/>
    <property type="project" value="TreeGrafter"/>
</dbReference>
<dbReference type="Gene3D" id="3.40.50.2000">
    <property type="entry name" value="Glycogen Phosphorylase B"/>
    <property type="match status" value="2"/>
</dbReference>
<evidence type="ECO:0000313" key="11">
    <source>
        <dbReference type="EMBL" id="KAF5314999.1"/>
    </source>
</evidence>
<dbReference type="Pfam" id="PF03033">
    <property type="entry name" value="Glyco_transf_28"/>
    <property type="match status" value="1"/>
</dbReference>
<dbReference type="AlphaFoldDB" id="A0A8H5EWK9"/>
<protein>
    <recommendedName>
        <fullName evidence="2">sterol 3beta-glucosyltransferase</fullName>
        <ecNumber evidence="2">2.4.1.173</ecNumber>
    </recommendedName>
    <alternativeName>
        <fullName evidence="5">Autophagy-related protein 26</fullName>
    </alternativeName>
</protein>
<dbReference type="InterPro" id="IPR004276">
    <property type="entry name" value="GlycoTrans_28_N"/>
</dbReference>
<dbReference type="SUPFAM" id="SSF50729">
    <property type="entry name" value="PH domain-like"/>
    <property type="match status" value="1"/>
</dbReference>
<dbReference type="FunFam" id="3.40.50.2000:FF:000029">
    <property type="entry name" value="Sterol 3-beta-glucosyltransferase"/>
    <property type="match status" value="1"/>
</dbReference>
<dbReference type="EC" id="2.4.1.173" evidence="2"/>
<evidence type="ECO:0000256" key="7">
    <source>
        <dbReference type="ARBA" id="ARBA00049453"/>
    </source>
</evidence>
<dbReference type="EMBL" id="JAACJJ010000043">
    <property type="protein sequence ID" value="KAF5314999.1"/>
    <property type="molecule type" value="Genomic_DNA"/>
</dbReference>
<dbReference type="SUPFAM" id="SSF53756">
    <property type="entry name" value="UDP-Glycosyltransferase/glycogen phosphorylase"/>
    <property type="match status" value="1"/>
</dbReference>